<name>A0A926UTL3_9CYAN</name>
<dbReference type="AlphaFoldDB" id="A0A926UTL3"/>
<sequence length="76" mass="9006">MSKKQKFPYLVGSKWTAMQETFGWRHFVVVNRKNEGDLVFAEIKAACDDSVRFWLNANALKRRSLWQPGWKTLQEM</sequence>
<comment type="caution">
    <text evidence="1">The sequence shown here is derived from an EMBL/GenBank/DDBJ whole genome shotgun (WGS) entry which is preliminary data.</text>
</comment>
<gene>
    <name evidence="1" type="ORF">H6F44_06865</name>
</gene>
<dbReference type="EMBL" id="JACJPY010000014">
    <property type="protein sequence ID" value="MBD2149845.1"/>
    <property type="molecule type" value="Genomic_DNA"/>
</dbReference>
<evidence type="ECO:0000313" key="2">
    <source>
        <dbReference type="Proteomes" id="UP000631421"/>
    </source>
</evidence>
<organism evidence="1 2">
    <name type="scientific">Pseudanabaena cinerea FACHB-1277</name>
    <dbReference type="NCBI Taxonomy" id="2949581"/>
    <lineage>
        <taxon>Bacteria</taxon>
        <taxon>Bacillati</taxon>
        <taxon>Cyanobacteriota</taxon>
        <taxon>Cyanophyceae</taxon>
        <taxon>Pseudanabaenales</taxon>
        <taxon>Pseudanabaenaceae</taxon>
        <taxon>Pseudanabaena</taxon>
        <taxon>Pseudanabaena cinerea</taxon>
    </lineage>
</organism>
<reference evidence="1" key="1">
    <citation type="journal article" date="2015" name="ISME J.">
        <title>Draft Genome Sequence of Streptomyces incarnatus NRRL8089, which Produces the Nucleoside Antibiotic Sinefungin.</title>
        <authorList>
            <person name="Oshima K."/>
            <person name="Hattori M."/>
            <person name="Shimizu H."/>
            <person name="Fukuda K."/>
            <person name="Nemoto M."/>
            <person name="Inagaki K."/>
            <person name="Tamura T."/>
        </authorList>
    </citation>
    <scope>NUCLEOTIDE SEQUENCE</scope>
    <source>
        <strain evidence="1">FACHB-1277</strain>
    </source>
</reference>
<protein>
    <submittedName>
        <fullName evidence="1">TIGR02450 family Trp-rich protein</fullName>
    </submittedName>
</protein>
<dbReference type="RefSeq" id="WP_190350214.1">
    <property type="nucleotide sequence ID" value="NZ_JACJPY010000014.1"/>
</dbReference>
<accession>A0A926UTL3</accession>
<dbReference type="NCBIfam" id="TIGR02450">
    <property type="entry name" value="TIGR02450 family Trp-rich protein"/>
    <property type="match status" value="1"/>
</dbReference>
<dbReference type="InterPro" id="IPR012663">
    <property type="entry name" value="CHP02450_Tryp"/>
</dbReference>
<evidence type="ECO:0000313" key="1">
    <source>
        <dbReference type="EMBL" id="MBD2149845.1"/>
    </source>
</evidence>
<dbReference type="Pfam" id="PF09493">
    <property type="entry name" value="DUF2389"/>
    <property type="match status" value="1"/>
</dbReference>
<reference evidence="1" key="2">
    <citation type="submission" date="2020-08" db="EMBL/GenBank/DDBJ databases">
        <authorList>
            <person name="Chen M."/>
            <person name="Teng W."/>
            <person name="Zhao L."/>
            <person name="Hu C."/>
            <person name="Zhou Y."/>
            <person name="Han B."/>
            <person name="Song L."/>
            <person name="Shu W."/>
        </authorList>
    </citation>
    <scope>NUCLEOTIDE SEQUENCE</scope>
    <source>
        <strain evidence="1">FACHB-1277</strain>
    </source>
</reference>
<dbReference type="Proteomes" id="UP000631421">
    <property type="component" value="Unassembled WGS sequence"/>
</dbReference>
<keyword evidence="2" id="KW-1185">Reference proteome</keyword>
<proteinExistence type="predicted"/>